<dbReference type="GO" id="GO:0043039">
    <property type="term" value="P:tRNA aminoacylation"/>
    <property type="evidence" value="ECO:0007669"/>
    <property type="project" value="InterPro"/>
</dbReference>
<protein>
    <submittedName>
        <fullName evidence="5">Alanyl-tRNA synthetase</fullName>
    </submittedName>
</protein>
<keyword evidence="5" id="KW-0030">Aminoacyl-tRNA synthetase</keyword>
<gene>
    <name evidence="5" type="ORF">PCLFYP37_01254</name>
</gene>
<organism evidence="5">
    <name type="scientific">Paraprevotella clara</name>
    <dbReference type="NCBI Taxonomy" id="454154"/>
    <lineage>
        <taxon>Bacteria</taxon>
        <taxon>Pseudomonadati</taxon>
        <taxon>Bacteroidota</taxon>
        <taxon>Bacteroidia</taxon>
        <taxon>Bacteroidales</taxon>
        <taxon>Prevotellaceae</taxon>
        <taxon>Paraprevotella</taxon>
    </lineage>
</organism>
<evidence type="ECO:0000259" key="4">
    <source>
        <dbReference type="SMART" id="SM00863"/>
    </source>
</evidence>
<dbReference type="GO" id="GO:0002161">
    <property type="term" value="F:aminoacyl-tRNA deacylase activity"/>
    <property type="evidence" value="ECO:0007669"/>
    <property type="project" value="UniProtKB-ARBA"/>
</dbReference>
<dbReference type="Pfam" id="PF07973">
    <property type="entry name" value="tRNA_SAD"/>
    <property type="match status" value="1"/>
</dbReference>
<dbReference type="GO" id="GO:0005524">
    <property type="term" value="F:ATP binding"/>
    <property type="evidence" value="ECO:0007669"/>
    <property type="project" value="InterPro"/>
</dbReference>
<evidence type="ECO:0000313" key="5">
    <source>
        <dbReference type="EMBL" id="VYT83624.1"/>
    </source>
</evidence>
<evidence type="ECO:0000256" key="2">
    <source>
        <dbReference type="ARBA" id="ARBA00022723"/>
    </source>
</evidence>
<accession>A0A6N2ZVT5</accession>
<dbReference type="InterPro" id="IPR018163">
    <property type="entry name" value="Thr/Ala-tRNA-synth_IIc_edit"/>
</dbReference>
<dbReference type="InterPro" id="IPR012947">
    <property type="entry name" value="tRNA_SAD"/>
</dbReference>
<reference evidence="5" key="1">
    <citation type="submission" date="2019-11" db="EMBL/GenBank/DDBJ databases">
        <authorList>
            <person name="Feng L."/>
        </authorList>
    </citation>
    <scope>NUCLEOTIDE SEQUENCE</scope>
    <source>
        <strain evidence="5">PclaraLFYP37</strain>
    </source>
</reference>
<dbReference type="GO" id="GO:0046872">
    <property type="term" value="F:metal ion binding"/>
    <property type="evidence" value="ECO:0007669"/>
    <property type="project" value="UniProtKB-KW"/>
</dbReference>
<keyword evidence="3" id="KW-0862">Zinc</keyword>
<dbReference type="InterPro" id="IPR051335">
    <property type="entry name" value="Alanyl-tRNA_Editing_Enzymes"/>
</dbReference>
<dbReference type="PANTHER" id="PTHR43462:SF1">
    <property type="entry name" value="ALANYL-TRNA EDITING PROTEIN AARSD1"/>
    <property type="match status" value="1"/>
</dbReference>
<dbReference type="PANTHER" id="PTHR43462">
    <property type="entry name" value="ALANYL-TRNA EDITING PROTEIN"/>
    <property type="match status" value="1"/>
</dbReference>
<sequence length="160" mass="18259">MTTEKEVTLNAHNKAEYPPMHTCEHILNQTMVRMFGCERSRNAHIERKKSKINYDLADEPTEEQIAEIARKVNEVIAADLPVTYAYVSRDAVPDNVPLDKLPDATEDTLRLVRVGDYDVCACIGAHVEHTAQIGRFHINSTSYKDGQFRIVFKLLDTVWE</sequence>
<dbReference type="GO" id="GO:0004812">
    <property type="term" value="F:aminoacyl-tRNA ligase activity"/>
    <property type="evidence" value="ECO:0007669"/>
    <property type="project" value="UniProtKB-KW"/>
</dbReference>
<name>A0A6N2ZVT5_9BACT</name>
<dbReference type="SMART" id="SM00863">
    <property type="entry name" value="tRNA_SAD"/>
    <property type="match status" value="1"/>
</dbReference>
<feature type="domain" description="Threonyl/alanyl tRNA synthetase SAD" evidence="4">
    <location>
        <begin position="109"/>
        <end position="151"/>
    </location>
</feature>
<dbReference type="Gene3D" id="3.30.980.10">
    <property type="entry name" value="Threonyl-trna Synthetase, Chain A, domain 2"/>
    <property type="match status" value="1"/>
</dbReference>
<dbReference type="SUPFAM" id="SSF55186">
    <property type="entry name" value="ThrRS/AlaRS common domain"/>
    <property type="match status" value="1"/>
</dbReference>
<dbReference type="RefSeq" id="WP_412442339.1">
    <property type="nucleotide sequence ID" value="NZ_CACRUT010000008.1"/>
</dbReference>
<proteinExistence type="predicted"/>
<keyword evidence="5" id="KW-0436">Ligase</keyword>
<dbReference type="AlphaFoldDB" id="A0A6N2ZVT5"/>
<keyword evidence="2" id="KW-0479">Metal-binding</keyword>
<dbReference type="EMBL" id="CACRUT010000008">
    <property type="protein sequence ID" value="VYT83624.1"/>
    <property type="molecule type" value="Genomic_DNA"/>
</dbReference>
<evidence type="ECO:0000256" key="3">
    <source>
        <dbReference type="ARBA" id="ARBA00022833"/>
    </source>
</evidence>
<evidence type="ECO:0000256" key="1">
    <source>
        <dbReference type="ARBA" id="ARBA00001947"/>
    </source>
</evidence>
<comment type="cofactor">
    <cofactor evidence="1">
        <name>Zn(2+)</name>
        <dbReference type="ChEBI" id="CHEBI:29105"/>
    </cofactor>
</comment>